<sequence length="432" mass="49410">MKLLVLALDGVPFELFASMRDDLPNLAELADRGGWGAMRAVDPPITVPAWASMFTGLDPGELGIYGFRHLKRGTYSGYVVTSLELRARYVWEEMGLKSVVIGLPPGYPPRRYGVWISDFYTPGTDRPWTHPPELAKEIGRYIFDITYRTSEKEKAYRELVEMTELRWRVAEALLNKYDWDIFVVHEIGTDRAHHLFQKYWDPYHPLYDPSSPFSEYIPSYYSLVDKLAGKLVDAAKRKYGEVAVLAVSDHGNQAQRGVFAINEWLIGEGLLELRREPSRGEDVEKAEVNWGRTKAWAWGGYYARIFINKAGREPQGVVGEEEYYDLVKELKRKLRSLKAPFGYIQNEVYEPAQLYRRLNGDAPDLMAYFDGVRVRPVQSLGWGTLWLEGNDRGPDDSLHSFNGVIISTELYGKRDVYALDVAGHVRRILAGR</sequence>
<gene>
    <name evidence="1" type="ORF">TU35_001890</name>
</gene>
<reference evidence="1" key="1">
    <citation type="submission" date="2024-07" db="EMBL/GenBank/DDBJ databases">
        <title>Metagenome and Metagenome-Assembled Genomes of Archaea from a hot spring from the geothermal field of Los Azufres, Mexico.</title>
        <authorList>
            <person name="Marin-Paredes R."/>
            <person name="Martinez-Romero E."/>
            <person name="Servin-Garciduenas L.E."/>
        </authorList>
    </citation>
    <scope>NUCLEOTIDE SEQUENCE</scope>
</reference>
<dbReference type="EMBL" id="JZWT02000004">
    <property type="protein sequence ID" value="MFB6489992.1"/>
    <property type="molecule type" value="Genomic_DNA"/>
</dbReference>
<comment type="caution">
    <text evidence="1">The sequence shown here is derived from an EMBL/GenBank/DDBJ whole genome shotgun (WGS) entry which is preliminary data.</text>
</comment>
<organism evidence="1 2">
    <name type="scientific">Thermoproteus sp. AZ2</name>
    <dbReference type="NCBI Taxonomy" id="1609232"/>
    <lineage>
        <taxon>Archaea</taxon>
        <taxon>Thermoproteota</taxon>
        <taxon>Thermoprotei</taxon>
        <taxon>Thermoproteales</taxon>
        <taxon>Thermoproteaceae</taxon>
        <taxon>Thermoproteus</taxon>
    </lineage>
</organism>
<protein>
    <submittedName>
        <fullName evidence="1">Alkaline phosphatase family protein</fullName>
    </submittedName>
</protein>
<evidence type="ECO:0000313" key="2">
    <source>
        <dbReference type="Proteomes" id="UP000033636"/>
    </source>
</evidence>
<accession>A0ACC6UYV0</accession>
<name>A0ACC6UYV0_9CREN</name>
<dbReference type="Proteomes" id="UP000033636">
    <property type="component" value="Unassembled WGS sequence"/>
</dbReference>
<proteinExistence type="predicted"/>
<evidence type="ECO:0000313" key="1">
    <source>
        <dbReference type="EMBL" id="MFB6489992.1"/>
    </source>
</evidence>